<keyword evidence="3" id="KW-1185">Reference proteome</keyword>
<dbReference type="EMBL" id="OX395136">
    <property type="protein sequence ID" value="CAI5787006.1"/>
    <property type="molecule type" value="Genomic_DNA"/>
</dbReference>
<dbReference type="AlphaFoldDB" id="A0AA35L0D3"/>
<evidence type="ECO:0000256" key="1">
    <source>
        <dbReference type="SAM" id="MobiDB-lite"/>
    </source>
</evidence>
<protein>
    <submittedName>
        <fullName evidence="2">Uncharacterized protein</fullName>
    </submittedName>
</protein>
<feature type="compositionally biased region" description="Basic residues" evidence="1">
    <location>
        <begin position="1"/>
        <end position="21"/>
    </location>
</feature>
<evidence type="ECO:0000313" key="2">
    <source>
        <dbReference type="EMBL" id="CAI5787006.1"/>
    </source>
</evidence>
<dbReference type="Proteomes" id="UP001178461">
    <property type="component" value="Chromosome 11"/>
</dbReference>
<proteinExistence type="predicted"/>
<gene>
    <name evidence="2" type="ORF">PODLI_1B025854</name>
</gene>
<reference evidence="2" key="1">
    <citation type="submission" date="2022-12" db="EMBL/GenBank/DDBJ databases">
        <authorList>
            <person name="Alioto T."/>
            <person name="Alioto T."/>
            <person name="Gomez Garrido J."/>
        </authorList>
    </citation>
    <scope>NUCLEOTIDE SEQUENCE</scope>
</reference>
<accession>A0AA35L0D3</accession>
<feature type="region of interest" description="Disordered" evidence="1">
    <location>
        <begin position="1"/>
        <end position="24"/>
    </location>
</feature>
<name>A0AA35L0D3_9SAUR</name>
<organism evidence="2 3">
    <name type="scientific">Podarcis lilfordi</name>
    <name type="common">Lilford's wall lizard</name>
    <dbReference type="NCBI Taxonomy" id="74358"/>
    <lineage>
        <taxon>Eukaryota</taxon>
        <taxon>Metazoa</taxon>
        <taxon>Chordata</taxon>
        <taxon>Craniata</taxon>
        <taxon>Vertebrata</taxon>
        <taxon>Euteleostomi</taxon>
        <taxon>Lepidosauria</taxon>
        <taxon>Squamata</taxon>
        <taxon>Bifurcata</taxon>
        <taxon>Unidentata</taxon>
        <taxon>Episquamata</taxon>
        <taxon>Laterata</taxon>
        <taxon>Lacertibaenia</taxon>
        <taxon>Lacertidae</taxon>
        <taxon>Podarcis</taxon>
    </lineage>
</organism>
<evidence type="ECO:0000313" key="3">
    <source>
        <dbReference type="Proteomes" id="UP001178461"/>
    </source>
</evidence>
<sequence>MRTPASRRRRRRRRGRTRRLGQRQQSIIIEGASVTLVGKHTSYLDYYSYCFKTEEDFTTPPRTGFSP</sequence>